<evidence type="ECO:0000313" key="2">
    <source>
        <dbReference type="Proteomes" id="UP000076154"/>
    </source>
</evidence>
<dbReference type="InParanoid" id="A0A369J5W1"/>
<dbReference type="SUPFAM" id="SSF52047">
    <property type="entry name" value="RNI-like"/>
    <property type="match status" value="1"/>
</dbReference>
<dbReference type="AlphaFoldDB" id="A0A369J5W1"/>
<sequence length="515" mass="57337">MMSTDRDARLRHRIEFEAGAANSIMLSDTEAEFAKEMLQKAESALDTLDRQLDTLWPEHKEEYEVMERQCGQAAARVERLSIALAPHKRLPTELLSYIFTLSAGDSSLSLPPSRTDMALGSPWVLRKVCSRWRLVALSERSLWNFLSMDIATDDSYSEKTQLVDLKVIEHLLPIILPKIGSLSLYLCVNGISVQRAFDAVIAPCADRITDLYLGLPGSSYSTFFAMLPNQFTSLKNLDLEFLDSFPAGASPIPDLPPSMRHLSVAGDSSPFLSLRSPEMNLGYMTDLDISQMNVQFSDLSLILKRCTNLKTCRISVFGDGGIDAITLPFLHYLMISLDRGTIFDDCTLPSLKELHVSYDEEFPGVELASMLRRSACLLEIFSWDHPPSPMVAQVDAAALSGVFAACPSITDVAGRNVVVPRAVLDRIKNRELLPKLEILECRVDGETVRPFVDAIMSRAQGEIRRPIRGTTPSGFRAAIGCYPQDLQIPDDLQDFIVKLEPLEVLLERVLRLIPS</sequence>
<dbReference type="Proteomes" id="UP000076154">
    <property type="component" value="Unassembled WGS sequence"/>
</dbReference>
<dbReference type="OrthoDB" id="3365698at2759"/>
<evidence type="ECO:0000313" key="1">
    <source>
        <dbReference type="EMBL" id="RDB15977.1"/>
    </source>
</evidence>
<dbReference type="Gene3D" id="3.80.10.10">
    <property type="entry name" value="Ribonuclease Inhibitor"/>
    <property type="match status" value="1"/>
</dbReference>
<dbReference type="EMBL" id="LUEZ02000137">
    <property type="protein sequence ID" value="RDB15977.1"/>
    <property type="molecule type" value="Genomic_DNA"/>
</dbReference>
<accession>A0A369J5W1</accession>
<proteinExistence type="predicted"/>
<protein>
    <submittedName>
        <fullName evidence="1">Uncharacterized protein</fullName>
    </submittedName>
</protein>
<name>A0A369J5W1_HYPMA</name>
<organism evidence="1 2">
    <name type="scientific">Hypsizygus marmoreus</name>
    <name type="common">White beech mushroom</name>
    <name type="synonym">Agaricus marmoreus</name>
    <dbReference type="NCBI Taxonomy" id="39966"/>
    <lineage>
        <taxon>Eukaryota</taxon>
        <taxon>Fungi</taxon>
        <taxon>Dikarya</taxon>
        <taxon>Basidiomycota</taxon>
        <taxon>Agaricomycotina</taxon>
        <taxon>Agaricomycetes</taxon>
        <taxon>Agaricomycetidae</taxon>
        <taxon>Agaricales</taxon>
        <taxon>Tricholomatineae</taxon>
        <taxon>Lyophyllaceae</taxon>
        <taxon>Hypsizygus</taxon>
    </lineage>
</organism>
<keyword evidence="2" id="KW-1185">Reference proteome</keyword>
<reference evidence="1" key="1">
    <citation type="submission" date="2018-04" db="EMBL/GenBank/DDBJ databases">
        <title>Whole genome sequencing of Hypsizygus marmoreus.</title>
        <authorList>
            <person name="Choi I.-G."/>
            <person name="Min B."/>
            <person name="Kim J.-G."/>
            <person name="Kim S."/>
            <person name="Oh Y.-L."/>
            <person name="Kong W.-S."/>
            <person name="Park H."/>
            <person name="Jeong J."/>
            <person name="Song E.-S."/>
        </authorList>
    </citation>
    <scope>NUCLEOTIDE SEQUENCE [LARGE SCALE GENOMIC DNA]</scope>
    <source>
        <strain evidence="1">51987-8</strain>
    </source>
</reference>
<dbReference type="InterPro" id="IPR032675">
    <property type="entry name" value="LRR_dom_sf"/>
</dbReference>
<comment type="caution">
    <text evidence="1">The sequence shown here is derived from an EMBL/GenBank/DDBJ whole genome shotgun (WGS) entry which is preliminary data.</text>
</comment>
<gene>
    <name evidence="1" type="ORF">Hypma_003510</name>
</gene>